<dbReference type="KEGG" id="clec:106663978"/>
<evidence type="ECO:0000313" key="3">
    <source>
        <dbReference type="Proteomes" id="UP000494040"/>
    </source>
</evidence>
<accession>A0A8I6RIY5</accession>
<dbReference type="RefSeq" id="XP_014244758.1">
    <property type="nucleotide sequence ID" value="XM_014389272.1"/>
</dbReference>
<proteinExistence type="predicted"/>
<dbReference type="Proteomes" id="UP000494040">
    <property type="component" value="Unassembled WGS sequence"/>
</dbReference>
<keyword evidence="3" id="KW-1185">Reference proteome</keyword>
<organism evidence="2 3">
    <name type="scientific">Cimex lectularius</name>
    <name type="common">Bed bug</name>
    <name type="synonym">Acanthia lectularia</name>
    <dbReference type="NCBI Taxonomy" id="79782"/>
    <lineage>
        <taxon>Eukaryota</taxon>
        <taxon>Metazoa</taxon>
        <taxon>Ecdysozoa</taxon>
        <taxon>Arthropoda</taxon>
        <taxon>Hexapoda</taxon>
        <taxon>Insecta</taxon>
        <taxon>Pterygota</taxon>
        <taxon>Neoptera</taxon>
        <taxon>Paraneoptera</taxon>
        <taxon>Hemiptera</taxon>
        <taxon>Heteroptera</taxon>
        <taxon>Panheteroptera</taxon>
        <taxon>Cimicomorpha</taxon>
        <taxon>Cimicidae</taxon>
        <taxon>Cimex</taxon>
    </lineage>
</organism>
<reference evidence="2" key="1">
    <citation type="submission" date="2022-01" db="UniProtKB">
        <authorList>
            <consortium name="EnsemblMetazoa"/>
        </authorList>
    </citation>
    <scope>IDENTIFICATION</scope>
</reference>
<dbReference type="GeneID" id="106663978"/>
<feature type="compositionally biased region" description="Low complexity" evidence="1">
    <location>
        <begin position="583"/>
        <end position="594"/>
    </location>
</feature>
<name>A0A8I6RIY5_CIMLE</name>
<feature type="region of interest" description="Disordered" evidence="1">
    <location>
        <begin position="504"/>
        <end position="523"/>
    </location>
</feature>
<evidence type="ECO:0000256" key="1">
    <source>
        <dbReference type="SAM" id="MobiDB-lite"/>
    </source>
</evidence>
<evidence type="ECO:0000313" key="2">
    <source>
        <dbReference type="EnsemblMetazoa" id="XP_014244758.1"/>
    </source>
</evidence>
<protein>
    <submittedName>
        <fullName evidence="2">Uncharacterized protein</fullName>
    </submittedName>
</protein>
<sequence>MSANNVLENKICAQTEKSSVQESVNGGITNSPVTVRIKYGNKSLEKDKEENEEFKNDDFHQHITYGQPINCIPTVTFDSINSSSDLKHLSTLPPINSGLVVDPDQILNSCNTIVDEHCINSGLTSDPDHLFNFQQDDGNLTINPGLITDQDKINKNSKSEEILKQNEETSNPTDKFLLIELSELAESSAPAEDIIGEKSNDQIKLDNNGEFIHQESFDRDSAGLDNVEAFNCNQNLCREQPDSNQEIESVKDADTQICAPAKYDYLSMINQEVCSLVNSITEENYRSSDDDEVIDDINSESSTVDNLESTFKKPIILEENDAQCIFGWTLLSPGLMEIKISPDSDDSNDVIRIRRTASLQCRIESGDINKLNAFRENNEKAENTNDFGEMEYVDFLEYLSQVTNRSANEMQENDDQINLVFQTEDDKDTGELFNSKKRVMQNIQQMLSTHSQNNTLMENSVQLPSEKKGECGVDVIEGPQEMSFPTEEDNVMSVKFLMPSDSAELQPKTREDGEAASISKSPDLIELEEANQNLAKEKSLISIRHQQSLEQQHEPVEQSRNKKNGIKKKNTLYRWLKSKKDIPSTNGNPSNTPNEVKKKKSWFRFWF</sequence>
<feature type="region of interest" description="Disordered" evidence="1">
    <location>
        <begin position="577"/>
        <end position="596"/>
    </location>
</feature>
<dbReference type="EnsemblMetazoa" id="XM_014389272.1">
    <property type="protein sequence ID" value="XP_014244758.1"/>
    <property type="gene ID" value="LOC106663978"/>
</dbReference>
<dbReference type="AlphaFoldDB" id="A0A8I6RIY5"/>